<dbReference type="Proteomes" id="UP000789405">
    <property type="component" value="Unassembled WGS sequence"/>
</dbReference>
<dbReference type="GO" id="GO:0005739">
    <property type="term" value="C:mitochondrion"/>
    <property type="evidence" value="ECO:0007669"/>
    <property type="project" value="TreeGrafter"/>
</dbReference>
<keyword evidence="9" id="KW-1185">Reference proteome</keyword>
<comment type="caution">
    <text evidence="8">The sequence shown here is derived from an EMBL/GenBank/DDBJ whole genome shotgun (WGS) entry which is preliminary data.</text>
</comment>
<dbReference type="PANTHER" id="PTHR43807">
    <property type="entry name" value="FI04487P"/>
    <property type="match status" value="1"/>
</dbReference>
<accession>A0A9N9F1H1</accession>
<dbReference type="EMBL" id="CAJVPY010001019">
    <property type="protein sequence ID" value="CAG8503493.1"/>
    <property type="molecule type" value="Genomic_DNA"/>
</dbReference>
<dbReference type="Pfam" id="PF00155">
    <property type="entry name" value="Aminotran_1_2"/>
    <property type="match status" value="1"/>
</dbReference>
<dbReference type="Gene3D" id="3.40.640.10">
    <property type="entry name" value="Type I PLP-dependent aspartate aminotransferase-like (Major domain)"/>
    <property type="match status" value="1"/>
</dbReference>
<evidence type="ECO:0000256" key="2">
    <source>
        <dbReference type="ARBA" id="ARBA00022576"/>
    </source>
</evidence>
<feature type="transmembrane region" description="Helical" evidence="5">
    <location>
        <begin position="141"/>
        <end position="162"/>
    </location>
</feature>
<dbReference type="CDD" id="cd00609">
    <property type="entry name" value="AAT_like"/>
    <property type="match status" value="1"/>
</dbReference>
<sequence length="671" mass="75192">MWKNLPLIFTLIIAISSNFAFTTTPSGWKGDELLPFQDASGHLIGTYSNQSLNERAATCNPGYYQCAGSSLCCSSLCGSICSSSTCCEALAVEFIVVHRPLIVAKIMVVVNQVALVVMEMVVVNQVVLVVEKIVVSQRPPFVVAGLIVAQMIFNVVEMVIVVQNTNIVAMEFQASVLKLAKDNNYNDEEANKVDETAKQLIDCVNNFGMSLVKAGLQKNNSCISCDQANTLSDFNTNSTPSTEETLAMLKLFYSIEQAMVDATKYSCSQSNTSTKSSQDTLTSGYNSNSVSNSLITIGIILSLTIMNLHFVYGDTLISQFFPPPDFVKEAAEHAIHHNECRFRLRKTLANIYSPLLNRILDPETEILISAGASEGLYSTFAGFLDNGDEVILFEPFYDQYILNITMNGGVPIYVPLRPQGNTKDKLDMNELRSKLTKQSKIIVLNTPHNPIGKVFSIEEITEISKIAQEFNLLIVSDEVYDRLYYEQNIHKRIANIPKMWERTITLGSCSKTFGVTVLAAHTRIVFCVNSPFQDAIATSLEKAEQLKYYETNRKQYEKRREKLMKALSNVELPYTIPQGSFFILVNISKIRIPSDYQYPPAIEFRPKDYKVCYWMAKEIGIIAIPSSEFHCEKNKQLAHDYVRFAFCKTDETLNQAAIALQKLKNYIDIID</sequence>
<dbReference type="PANTHER" id="PTHR43807:SF20">
    <property type="entry name" value="FI04487P"/>
    <property type="match status" value="1"/>
</dbReference>
<evidence type="ECO:0000256" key="3">
    <source>
        <dbReference type="ARBA" id="ARBA00022679"/>
    </source>
</evidence>
<evidence type="ECO:0000313" key="9">
    <source>
        <dbReference type="Proteomes" id="UP000789405"/>
    </source>
</evidence>
<evidence type="ECO:0000256" key="6">
    <source>
        <dbReference type="SAM" id="SignalP"/>
    </source>
</evidence>
<dbReference type="GO" id="GO:0016212">
    <property type="term" value="F:kynurenine-oxoglutarate transaminase activity"/>
    <property type="evidence" value="ECO:0007669"/>
    <property type="project" value="TreeGrafter"/>
</dbReference>
<comment type="cofactor">
    <cofactor evidence="1">
        <name>pyridoxal 5'-phosphate</name>
        <dbReference type="ChEBI" id="CHEBI:597326"/>
    </cofactor>
</comment>
<evidence type="ECO:0000259" key="7">
    <source>
        <dbReference type="Pfam" id="PF00155"/>
    </source>
</evidence>
<keyword evidence="2" id="KW-0032">Aminotransferase</keyword>
<dbReference type="SUPFAM" id="SSF53383">
    <property type="entry name" value="PLP-dependent transferases"/>
    <property type="match status" value="1"/>
</dbReference>
<dbReference type="InterPro" id="IPR015422">
    <property type="entry name" value="PyrdxlP-dep_Trfase_small"/>
</dbReference>
<keyword evidence="3" id="KW-0808">Transferase</keyword>
<dbReference type="InterPro" id="IPR004839">
    <property type="entry name" value="Aminotransferase_I/II_large"/>
</dbReference>
<keyword evidence="5" id="KW-0812">Transmembrane</keyword>
<evidence type="ECO:0000256" key="4">
    <source>
        <dbReference type="ARBA" id="ARBA00022898"/>
    </source>
</evidence>
<feature type="chain" id="PRO_5040266663" evidence="6">
    <location>
        <begin position="21"/>
        <end position="671"/>
    </location>
</feature>
<dbReference type="AlphaFoldDB" id="A0A9N9F1H1"/>
<keyword evidence="5" id="KW-0472">Membrane</keyword>
<evidence type="ECO:0000256" key="5">
    <source>
        <dbReference type="SAM" id="Phobius"/>
    </source>
</evidence>
<reference evidence="8" key="1">
    <citation type="submission" date="2021-06" db="EMBL/GenBank/DDBJ databases">
        <authorList>
            <person name="Kallberg Y."/>
            <person name="Tangrot J."/>
            <person name="Rosling A."/>
        </authorList>
    </citation>
    <scope>NUCLEOTIDE SEQUENCE</scope>
    <source>
        <strain evidence="8">MA453B</strain>
    </source>
</reference>
<dbReference type="OrthoDB" id="2414662at2759"/>
<keyword evidence="4" id="KW-0663">Pyridoxal phosphate</keyword>
<dbReference type="GO" id="GO:0030170">
    <property type="term" value="F:pyridoxal phosphate binding"/>
    <property type="evidence" value="ECO:0007669"/>
    <property type="project" value="InterPro"/>
</dbReference>
<feature type="signal peptide" evidence="6">
    <location>
        <begin position="1"/>
        <end position="20"/>
    </location>
</feature>
<dbReference type="InterPro" id="IPR015424">
    <property type="entry name" value="PyrdxlP-dep_Trfase"/>
</dbReference>
<keyword evidence="6" id="KW-0732">Signal</keyword>
<keyword evidence="5" id="KW-1133">Transmembrane helix</keyword>
<proteinExistence type="predicted"/>
<dbReference type="InterPro" id="IPR051326">
    <property type="entry name" value="Kynurenine-oxoglutarate_AT"/>
</dbReference>
<evidence type="ECO:0000256" key="1">
    <source>
        <dbReference type="ARBA" id="ARBA00001933"/>
    </source>
</evidence>
<dbReference type="InterPro" id="IPR015421">
    <property type="entry name" value="PyrdxlP-dep_Trfase_major"/>
</dbReference>
<name>A0A9N9F1H1_9GLOM</name>
<gene>
    <name evidence="8" type="ORF">DERYTH_LOCUS3023</name>
</gene>
<feature type="transmembrane region" description="Helical" evidence="5">
    <location>
        <begin position="106"/>
        <end position="129"/>
    </location>
</feature>
<dbReference type="Gene3D" id="3.90.1150.10">
    <property type="entry name" value="Aspartate Aminotransferase, domain 1"/>
    <property type="match status" value="1"/>
</dbReference>
<feature type="domain" description="Aminotransferase class I/classII large" evidence="7">
    <location>
        <begin position="344"/>
        <end position="658"/>
    </location>
</feature>
<protein>
    <submittedName>
        <fullName evidence="8">10063_t:CDS:1</fullName>
    </submittedName>
</protein>
<organism evidence="8 9">
    <name type="scientific">Dentiscutata erythropus</name>
    <dbReference type="NCBI Taxonomy" id="1348616"/>
    <lineage>
        <taxon>Eukaryota</taxon>
        <taxon>Fungi</taxon>
        <taxon>Fungi incertae sedis</taxon>
        <taxon>Mucoromycota</taxon>
        <taxon>Glomeromycotina</taxon>
        <taxon>Glomeromycetes</taxon>
        <taxon>Diversisporales</taxon>
        <taxon>Gigasporaceae</taxon>
        <taxon>Dentiscutata</taxon>
    </lineage>
</organism>
<evidence type="ECO:0000313" key="8">
    <source>
        <dbReference type="EMBL" id="CAG8503493.1"/>
    </source>
</evidence>